<reference evidence="1" key="1">
    <citation type="submission" date="2019-06" db="EMBL/GenBank/DDBJ databases">
        <authorList>
            <person name="Murdoch R.W."/>
            <person name="Fathepure B."/>
        </authorList>
    </citation>
    <scope>NUCLEOTIDE SEQUENCE</scope>
</reference>
<sequence>MTDSTQDEGAWEEGPTTLDAAADYAHHIRERLNALPVADDGRADLDEALRLLDVLEGYLQLLQRQTG</sequence>
<name>A0A5B8RDG5_9ZZZZ</name>
<dbReference type="AlphaFoldDB" id="A0A5B8RDG5"/>
<dbReference type="EMBL" id="MN079103">
    <property type="protein sequence ID" value="QEA05524.1"/>
    <property type="molecule type" value="Genomic_DNA"/>
</dbReference>
<evidence type="ECO:0000313" key="1">
    <source>
        <dbReference type="EMBL" id="QEA05524.1"/>
    </source>
</evidence>
<protein>
    <submittedName>
        <fullName evidence="1">Uncharacterized protein</fullName>
    </submittedName>
</protein>
<organism evidence="1">
    <name type="scientific">uncultured organism</name>
    <dbReference type="NCBI Taxonomy" id="155900"/>
    <lineage>
        <taxon>unclassified sequences</taxon>
        <taxon>environmental samples</taxon>
    </lineage>
</organism>
<gene>
    <name evidence="1" type="ORF">KBTEX_01847</name>
</gene>
<accession>A0A5B8RDG5</accession>
<proteinExistence type="predicted"/>